<dbReference type="InterPro" id="IPR029053">
    <property type="entry name" value="Viral_coat"/>
</dbReference>
<evidence type="ECO:0000256" key="1">
    <source>
        <dbReference type="SAM" id="MobiDB-lite"/>
    </source>
</evidence>
<protein>
    <submittedName>
        <fullName evidence="2">Cap</fullName>
    </submittedName>
</protein>
<feature type="compositionally biased region" description="Basic residues" evidence="1">
    <location>
        <begin position="7"/>
        <end position="18"/>
    </location>
</feature>
<organism evidence="2">
    <name type="scientific">CRESS DNA virus</name>
    <dbReference type="NCBI Taxonomy" id="3138951"/>
    <lineage>
        <taxon>Viruses</taxon>
    </lineage>
</organism>
<proteinExistence type="predicted"/>
<accession>A0AAU8H8H1</accession>
<name>A0AAU8H8H1_9VIRU</name>
<dbReference type="EMBL" id="PP728724">
    <property type="protein sequence ID" value="XCH56233.1"/>
    <property type="molecule type" value="Genomic_DNA"/>
</dbReference>
<evidence type="ECO:0000313" key="2">
    <source>
        <dbReference type="EMBL" id="XCH56233.1"/>
    </source>
</evidence>
<feature type="region of interest" description="Disordered" evidence="1">
    <location>
        <begin position="1"/>
        <end position="26"/>
    </location>
</feature>
<reference evidence="2" key="1">
    <citation type="submission" date="2024-04" db="EMBL/GenBank/DDBJ databases">
        <authorList>
            <person name="He B."/>
            <person name="Yi L."/>
            <person name="Yan G."/>
            <person name="Tu C."/>
        </authorList>
    </citation>
    <scope>NUCLEOTIDE SEQUENCE</scope>
    <source>
        <strain evidence="2">XJ2C/CHN/2016</strain>
    </source>
</reference>
<dbReference type="Gene3D" id="2.60.120.20">
    <property type="match status" value="1"/>
</dbReference>
<sequence>MAPPPARRSRRYGRRRGTRTLSTKSIFSSRSARSQANQIYALRRRVARIGRQLRPDIKVAVTTLTSATLNNSAFSSTYQGDWHLSRSHGLNDDQRIGDKIYLKSFTYYGNFEYSNNFGSDTTTLEARGGVVRIVVLQLKTVNDFGATVAPSSIIEQYTNSGAGYDLNAVAPLSTGLTKSWAVLRDMRFRLTHDNPIKQLRLKVTPKWRAIRYDGLTPSGTPAASDAPNHGIYIFVCVGGLHWQTTEYEQVVLSSRVKYTFTDM</sequence>